<dbReference type="CDD" id="cd04301">
    <property type="entry name" value="NAT_SF"/>
    <property type="match status" value="1"/>
</dbReference>
<evidence type="ECO:0000256" key="3">
    <source>
        <dbReference type="SAM" id="MobiDB-lite"/>
    </source>
</evidence>
<dbReference type="PANTHER" id="PTHR43877:SF1">
    <property type="entry name" value="ACETYLTRANSFERASE"/>
    <property type="match status" value="1"/>
</dbReference>
<feature type="domain" description="N-acetyltransferase" evidence="4">
    <location>
        <begin position="31"/>
        <end position="186"/>
    </location>
</feature>
<sequence>MRLTPLPNLPPQGGRDKQASAWGPLIKSPVIRIRPATPGDGAFIERVHREAVRGIAHGPYSRAELESWIAGLHPDRYRQAMDRQGERMLLAEAPGPGVVGFCSWRDRRVIGLYVLPGFTGRGIARRLLRMAEAAIAAAGHGEVTLGASLPALAFYQRCGYRVTYRHDWQTRGGLVLPVADMAKTLASPRVGT</sequence>
<dbReference type="EMBL" id="CP042906">
    <property type="protein sequence ID" value="QEX19592.1"/>
    <property type="molecule type" value="Genomic_DNA"/>
</dbReference>
<organism evidence="5 6">
    <name type="scientific">Hypericibacter terrae</name>
    <dbReference type="NCBI Taxonomy" id="2602015"/>
    <lineage>
        <taxon>Bacteria</taxon>
        <taxon>Pseudomonadati</taxon>
        <taxon>Pseudomonadota</taxon>
        <taxon>Alphaproteobacteria</taxon>
        <taxon>Rhodospirillales</taxon>
        <taxon>Dongiaceae</taxon>
        <taxon>Hypericibacter</taxon>
    </lineage>
</organism>
<dbReference type="Pfam" id="PF13673">
    <property type="entry name" value="Acetyltransf_10"/>
    <property type="match status" value="1"/>
</dbReference>
<dbReference type="SUPFAM" id="SSF55729">
    <property type="entry name" value="Acyl-CoA N-acyltransferases (Nat)"/>
    <property type="match status" value="1"/>
</dbReference>
<evidence type="ECO:0000256" key="2">
    <source>
        <dbReference type="ARBA" id="ARBA00023315"/>
    </source>
</evidence>
<proteinExistence type="predicted"/>
<dbReference type="Proteomes" id="UP000326202">
    <property type="component" value="Chromosome"/>
</dbReference>
<evidence type="ECO:0000313" key="6">
    <source>
        <dbReference type="Proteomes" id="UP000326202"/>
    </source>
</evidence>
<feature type="region of interest" description="Disordered" evidence="3">
    <location>
        <begin position="1"/>
        <end position="20"/>
    </location>
</feature>
<keyword evidence="1" id="KW-0808">Transferase</keyword>
<reference evidence="5 6" key="1">
    <citation type="submission" date="2019-08" db="EMBL/GenBank/DDBJ databases">
        <title>Hyperibacter terrae gen. nov., sp. nov. and Hyperibacter viscosus sp. nov., two new members in the family Rhodospirillaceae isolated from the rhizosphere of Hypericum perforatum.</title>
        <authorList>
            <person name="Noviana Z."/>
        </authorList>
    </citation>
    <scope>NUCLEOTIDE SEQUENCE [LARGE SCALE GENOMIC DNA]</scope>
    <source>
        <strain evidence="5 6">R5913</strain>
    </source>
</reference>
<name>A0A5J6MPM7_9PROT</name>
<keyword evidence="2" id="KW-0012">Acyltransferase</keyword>
<dbReference type="InterPro" id="IPR050832">
    <property type="entry name" value="Bact_Acetyltransf"/>
</dbReference>
<gene>
    <name evidence="5" type="ORF">FRZ44_49070</name>
</gene>
<protein>
    <recommendedName>
        <fullName evidence="4">N-acetyltransferase domain-containing protein</fullName>
    </recommendedName>
</protein>
<dbReference type="Gene3D" id="3.40.630.30">
    <property type="match status" value="1"/>
</dbReference>
<evidence type="ECO:0000256" key="1">
    <source>
        <dbReference type="ARBA" id="ARBA00022679"/>
    </source>
</evidence>
<accession>A0A5J6MPM7</accession>
<dbReference type="GO" id="GO:0016747">
    <property type="term" value="F:acyltransferase activity, transferring groups other than amino-acyl groups"/>
    <property type="evidence" value="ECO:0007669"/>
    <property type="project" value="InterPro"/>
</dbReference>
<dbReference type="AlphaFoldDB" id="A0A5J6MPM7"/>
<dbReference type="InterPro" id="IPR016181">
    <property type="entry name" value="Acyl_CoA_acyltransferase"/>
</dbReference>
<dbReference type="InterPro" id="IPR000182">
    <property type="entry name" value="GNAT_dom"/>
</dbReference>
<evidence type="ECO:0000259" key="4">
    <source>
        <dbReference type="PROSITE" id="PS51186"/>
    </source>
</evidence>
<dbReference type="OrthoDB" id="7356080at2"/>
<dbReference type="PROSITE" id="PS51186">
    <property type="entry name" value="GNAT"/>
    <property type="match status" value="1"/>
</dbReference>
<dbReference type="PANTHER" id="PTHR43877">
    <property type="entry name" value="AMINOALKYLPHOSPHONATE N-ACETYLTRANSFERASE-RELATED-RELATED"/>
    <property type="match status" value="1"/>
</dbReference>
<dbReference type="KEGG" id="htq:FRZ44_49070"/>
<evidence type="ECO:0000313" key="5">
    <source>
        <dbReference type="EMBL" id="QEX19592.1"/>
    </source>
</evidence>
<keyword evidence="6" id="KW-1185">Reference proteome</keyword>